<dbReference type="GO" id="GO:0031267">
    <property type="term" value="F:small GTPase binding"/>
    <property type="evidence" value="ECO:0007669"/>
    <property type="project" value="InterPro"/>
</dbReference>
<dbReference type="InterPro" id="IPR047022">
    <property type="entry name" value="Rabphilin_Doc2_C2A"/>
</dbReference>
<feature type="domain" description="RabBD" evidence="10">
    <location>
        <begin position="1"/>
        <end position="95"/>
    </location>
</feature>
<dbReference type="GO" id="GO:0098793">
    <property type="term" value="C:presynapse"/>
    <property type="evidence" value="ECO:0007669"/>
    <property type="project" value="GOC"/>
</dbReference>
<dbReference type="SUPFAM" id="SSF49562">
    <property type="entry name" value="C2 domain (Calcium/lipid-binding domain, CaLB)"/>
    <property type="match status" value="2"/>
</dbReference>
<dbReference type="PROSITE" id="PS50004">
    <property type="entry name" value="C2"/>
    <property type="match status" value="1"/>
</dbReference>
<evidence type="ECO:0000259" key="8">
    <source>
        <dbReference type="PROSITE" id="PS50004"/>
    </source>
</evidence>
<feature type="non-terminal residue" evidence="11">
    <location>
        <position position="578"/>
    </location>
</feature>
<feature type="domain" description="FYVE-type" evidence="9">
    <location>
        <begin position="26"/>
        <end position="83"/>
    </location>
</feature>
<dbReference type="SMART" id="SM00239">
    <property type="entry name" value="C2"/>
    <property type="match status" value="1"/>
</dbReference>
<evidence type="ECO:0000259" key="9">
    <source>
        <dbReference type="PROSITE" id="PS50178"/>
    </source>
</evidence>
<dbReference type="InterPro" id="IPR011011">
    <property type="entry name" value="Znf_FYVE_PHD"/>
</dbReference>
<evidence type="ECO:0000259" key="10">
    <source>
        <dbReference type="PROSITE" id="PS50916"/>
    </source>
</evidence>
<keyword evidence="4" id="KW-0770">Synapse</keyword>
<dbReference type="PROSITE" id="PS50178">
    <property type="entry name" value="ZF_FYVE"/>
    <property type="match status" value="1"/>
</dbReference>
<dbReference type="Gene3D" id="2.60.40.150">
    <property type="entry name" value="C2 domain"/>
    <property type="match status" value="2"/>
</dbReference>
<accession>A0A2J7PRF1</accession>
<keyword evidence="1" id="KW-0479">Metal-binding</keyword>
<dbReference type="STRING" id="105785.A0A2J7PRF1"/>
<dbReference type="OrthoDB" id="270970at2759"/>
<evidence type="ECO:0000313" key="12">
    <source>
        <dbReference type="Proteomes" id="UP000235965"/>
    </source>
</evidence>
<comment type="subcellular location">
    <subcellularLocation>
        <location evidence="5">Synapse</location>
    </subcellularLocation>
</comment>
<dbReference type="InterPro" id="IPR017455">
    <property type="entry name" value="Znf_FYVE-rel"/>
</dbReference>
<feature type="region of interest" description="Disordered" evidence="7">
    <location>
        <begin position="358"/>
        <end position="377"/>
    </location>
</feature>
<keyword evidence="2 6" id="KW-0863">Zinc-finger</keyword>
<evidence type="ECO:0000313" key="11">
    <source>
        <dbReference type="EMBL" id="PNF18915.1"/>
    </source>
</evidence>
<evidence type="ECO:0000256" key="7">
    <source>
        <dbReference type="SAM" id="MobiDB-lite"/>
    </source>
</evidence>
<evidence type="ECO:0008006" key="13">
    <source>
        <dbReference type="Google" id="ProtNLM"/>
    </source>
</evidence>
<feature type="compositionally biased region" description="Polar residues" evidence="7">
    <location>
        <begin position="359"/>
        <end position="375"/>
    </location>
</feature>
<evidence type="ECO:0000256" key="6">
    <source>
        <dbReference type="PROSITE-ProRule" id="PRU00091"/>
    </source>
</evidence>
<evidence type="ECO:0000256" key="1">
    <source>
        <dbReference type="ARBA" id="ARBA00022723"/>
    </source>
</evidence>
<evidence type="ECO:0000256" key="4">
    <source>
        <dbReference type="ARBA" id="ARBA00023018"/>
    </source>
</evidence>
<dbReference type="Pfam" id="PF00168">
    <property type="entry name" value="C2"/>
    <property type="match status" value="2"/>
</dbReference>
<dbReference type="InterPro" id="IPR043566">
    <property type="entry name" value="Rabphilin/DOC2/Noc2"/>
</dbReference>
<feature type="compositionally biased region" description="Low complexity" evidence="7">
    <location>
        <begin position="140"/>
        <end position="158"/>
    </location>
</feature>
<dbReference type="GO" id="GO:0006887">
    <property type="term" value="P:exocytosis"/>
    <property type="evidence" value="ECO:0007669"/>
    <property type="project" value="TreeGrafter"/>
</dbReference>
<proteinExistence type="predicted"/>
<sequence length="578" mass="64267">MLEVTEQDRVGRLVERLENMKRAAMGNGTNQCILCGDSFGVLGAASFICHDCRKAVCQKCGIETVSSKKEPITLCKICSETREMWKKSGAWFFKGLPKYVLPEKKRSSNDGRYSGRKLQRPGLEKNSWSRGSGGREYLQSANTTTSSTNSTTSTLKSTPAGSKLVYSKGSGELEEESSSEDEINRRARQARSRRLDDTETGGRHHSLGRQVSCVTFDPSLGPLSGSGSLPSQRSESLSLTSDGEIPGDIHSYSDGEKLGHVSGNVRDHCRSRESLESSMNLSRQPSCNMLDLAHSRTLDGSQPHMDQSWDHRQNTLTDLETSPSLYSHYVAASPHSHMRRDSQGSNMSRDWYWSEDRTSLSSGSASGHRTASSSCGGVDMAEDNVDASFMENTVNLGTLELTLLYNPMKAALTCSLHRAKGLRPMDINGLSDPFCRLTILPTGGKSNRLRTKTVHKTRNPEFNETLTFYGVTDGDVRRKILHILILDDDKYGHDFIGEARVPLIHLKPQEPKHMNIYLEKHYPVEEEDEVWGNDTWTRGQILVTLCYSTRRRALVVGIVRCVNLPPMDSNGFSDPFVK</sequence>
<dbReference type="SUPFAM" id="SSF57903">
    <property type="entry name" value="FYVE/PHD zinc finger"/>
    <property type="match status" value="1"/>
</dbReference>
<name>A0A2J7PRF1_9NEOP</name>
<dbReference type="GO" id="GO:0061669">
    <property type="term" value="P:spontaneous neurotransmitter secretion"/>
    <property type="evidence" value="ECO:0007669"/>
    <property type="project" value="TreeGrafter"/>
</dbReference>
<comment type="caution">
    <text evidence="11">The sequence shown here is derived from an EMBL/GenBank/DDBJ whole genome shotgun (WGS) entry which is preliminary data.</text>
</comment>
<keyword evidence="12" id="KW-1185">Reference proteome</keyword>
<feature type="region of interest" description="Disordered" evidence="7">
    <location>
        <begin position="104"/>
        <end position="247"/>
    </location>
</feature>
<dbReference type="InterPro" id="IPR013083">
    <property type="entry name" value="Znf_RING/FYVE/PHD"/>
</dbReference>
<evidence type="ECO:0000256" key="3">
    <source>
        <dbReference type="ARBA" id="ARBA00022833"/>
    </source>
</evidence>
<dbReference type="InterPro" id="IPR035892">
    <property type="entry name" value="C2_domain_sf"/>
</dbReference>
<dbReference type="Gene3D" id="3.30.40.10">
    <property type="entry name" value="Zinc/RING finger domain, C3HC4 (zinc finger)"/>
    <property type="match status" value="1"/>
</dbReference>
<dbReference type="PANTHER" id="PTHR45729">
    <property type="entry name" value="RABPHILIN, ISOFORM A"/>
    <property type="match status" value="1"/>
</dbReference>
<dbReference type="PANTHER" id="PTHR45729:SF6">
    <property type="entry name" value="RABPHILIN, ISOFORM A"/>
    <property type="match status" value="1"/>
</dbReference>
<feature type="compositionally biased region" description="Basic and acidic residues" evidence="7">
    <location>
        <begin position="193"/>
        <end position="202"/>
    </location>
</feature>
<dbReference type="InterPro" id="IPR041282">
    <property type="entry name" value="FYVE_2"/>
</dbReference>
<keyword evidence="3" id="KW-0862">Zinc</keyword>
<dbReference type="GO" id="GO:0008270">
    <property type="term" value="F:zinc ion binding"/>
    <property type="evidence" value="ECO:0007669"/>
    <property type="project" value="UniProtKB-KW"/>
</dbReference>
<dbReference type="Pfam" id="PF02318">
    <property type="entry name" value="FYVE_2"/>
    <property type="match status" value="1"/>
</dbReference>
<dbReference type="AlphaFoldDB" id="A0A2J7PRF1"/>
<dbReference type="GO" id="GO:0017158">
    <property type="term" value="P:regulation of calcium ion-dependent exocytosis"/>
    <property type="evidence" value="ECO:0007669"/>
    <property type="project" value="TreeGrafter"/>
</dbReference>
<dbReference type="InterPro" id="IPR000008">
    <property type="entry name" value="C2_dom"/>
</dbReference>
<dbReference type="PROSITE" id="PS50916">
    <property type="entry name" value="RABBD"/>
    <property type="match status" value="1"/>
</dbReference>
<protein>
    <recommendedName>
        <fullName evidence="13">Rabphilin-3A</fullName>
    </recommendedName>
</protein>
<evidence type="ECO:0000256" key="5">
    <source>
        <dbReference type="ARBA" id="ARBA00034103"/>
    </source>
</evidence>
<dbReference type="Proteomes" id="UP000235965">
    <property type="component" value="Unassembled WGS sequence"/>
</dbReference>
<gene>
    <name evidence="11" type="ORF">B7P43_G01387</name>
</gene>
<dbReference type="InParanoid" id="A0A2J7PRF1"/>
<dbReference type="EMBL" id="NEVH01022362">
    <property type="protein sequence ID" value="PNF18915.1"/>
    <property type="molecule type" value="Genomic_DNA"/>
</dbReference>
<dbReference type="FunCoup" id="A0A2J7PRF1">
    <property type="interactions" value="137"/>
</dbReference>
<dbReference type="GO" id="GO:0006886">
    <property type="term" value="P:intracellular protein transport"/>
    <property type="evidence" value="ECO:0007669"/>
    <property type="project" value="InterPro"/>
</dbReference>
<dbReference type="CDD" id="cd04035">
    <property type="entry name" value="C2A_Rabphilin_Doc2"/>
    <property type="match status" value="1"/>
</dbReference>
<evidence type="ECO:0000256" key="2">
    <source>
        <dbReference type="ARBA" id="ARBA00022771"/>
    </source>
</evidence>
<organism evidence="11 12">
    <name type="scientific">Cryptotermes secundus</name>
    <dbReference type="NCBI Taxonomy" id="105785"/>
    <lineage>
        <taxon>Eukaryota</taxon>
        <taxon>Metazoa</taxon>
        <taxon>Ecdysozoa</taxon>
        <taxon>Arthropoda</taxon>
        <taxon>Hexapoda</taxon>
        <taxon>Insecta</taxon>
        <taxon>Pterygota</taxon>
        <taxon>Neoptera</taxon>
        <taxon>Polyneoptera</taxon>
        <taxon>Dictyoptera</taxon>
        <taxon>Blattodea</taxon>
        <taxon>Blattoidea</taxon>
        <taxon>Termitoidae</taxon>
        <taxon>Kalotermitidae</taxon>
        <taxon>Cryptotermitinae</taxon>
        <taxon>Cryptotermes</taxon>
    </lineage>
</organism>
<feature type="compositionally biased region" description="Low complexity" evidence="7">
    <location>
        <begin position="218"/>
        <end position="239"/>
    </location>
</feature>
<reference evidence="11 12" key="1">
    <citation type="submission" date="2017-12" db="EMBL/GenBank/DDBJ databases">
        <title>Hemimetabolous genomes reveal molecular basis of termite eusociality.</title>
        <authorList>
            <person name="Harrison M.C."/>
            <person name="Jongepier E."/>
            <person name="Robertson H.M."/>
            <person name="Arning N."/>
            <person name="Bitard-Feildel T."/>
            <person name="Chao H."/>
            <person name="Childers C.P."/>
            <person name="Dinh H."/>
            <person name="Doddapaneni H."/>
            <person name="Dugan S."/>
            <person name="Gowin J."/>
            <person name="Greiner C."/>
            <person name="Han Y."/>
            <person name="Hu H."/>
            <person name="Hughes D.S.T."/>
            <person name="Huylmans A.-K."/>
            <person name="Kemena C."/>
            <person name="Kremer L.P.M."/>
            <person name="Lee S.L."/>
            <person name="Lopez-Ezquerra A."/>
            <person name="Mallet L."/>
            <person name="Monroy-Kuhn J.M."/>
            <person name="Moser A."/>
            <person name="Murali S.C."/>
            <person name="Muzny D.M."/>
            <person name="Otani S."/>
            <person name="Piulachs M.-D."/>
            <person name="Poelchau M."/>
            <person name="Qu J."/>
            <person name="Schaub F."/>
            <person name="Wada-Katsumata A."/>
            <person name="Worley K.C."/>
            <person name="Xie Q."/>
            <person name="Ylla G."/>
            <person name="Poulsen M."/>
            <person name="Gibbs R.A."/>
            <person name="Schal C."/>
            <person name="Richards S."/>
            <person name="Belles X."/>
            <person name="Korb J."/>
            <person name="Bornberg-Bauer E."/>
        </authorList>
    </citation>
    <scope>NUCLEOTIDE SEQUENCE [LARGE SCALE GENOMIC DNA]</scope>
    <source>
        <tissue evidence="11">Whole body</tissue>
    </source>
</reference>
<dbReference type="InterPro" id="IPR010911">
    <property type="entry name" value="Rab_BD"/>
</dbReference>
<feature type="domain" description="C2" evidence="8">
    <location>
        <begin position="395"/>
        <end position="517"/>
    </location>
</feature>
<feature type="compositionally biased region" description="Acidic residues" evidence="7">
    <location>
        <begin position="172"/>
        <end position="181"/>
    </location>
</feature>